<protein>
    <submittedName>
        <fullName evidence="6">AAA ATPase domain containing protein</fullName>
    </submittedName>
</protein>
<proteinExistence type="predicted"/>
<dbReference type="PANTHER" id="PTHR45644">
    <property type="entry name" value="AAA ATPASE, PUTATIVE (AFU_ORTHOLOGUE AFUA_2G12920)-RELATED-RELATED"/>
    <property type="match status" value="1"/>
</dbReference>
<accession>A0A9K3Q3P3</accession>
<keyword evidence="1" id="KW-0547">Nucleotide-binding</keyword>
<dbReference type="OrthoDB" id="39734at2759"/>
<comment type="caution">
    <text evidence="6">The sequence shown here is derived from an EMBL/GenBank/DDBJ whole genome shotgun (WGS) entry which is preliminary data.</text>
</comment>
<keyword evidence="7" id="KW-1185">Reference proteome</keyword>
<feature type="compositionally biased region" description="Polar residues" evidence="3">
    <location>
        <begin position="587"/>
        <end position="608"/>
    </location>
</feature>
<evidence type="ECO:0000313" key="7">
    <source>
        <dbReference type="Proteomes" id="UP000693970"/>
    </source>
</evidence>
<dbReference type="GO" id="GO:0005741">
    <property type="term" value="C:mitochondrial outer membrane"/>
    <property type="evidence" value="ECO:0007669"/>
    <property type="project" value="TreeGrafter"/>
</dbReference>
<feature type="region of interest" description="Disordered" evidence="3">
    <location>
        <begin position="587"/>
        <end position="625"/>
    </location>
</feature>
<evidence type="ECO:0000313" key="6">
    <source>
        <dbReference type="EMBL" id="KAG7367169.1"/>
    </source>
</evidence>
<evidence type="ECO:0000256" key="4">
    <source>
        <dbReference type="SAM" id="SignalP"/>
    </source>
</evidence>
<dbReference type="InterPro" id="IPR051701">
    <property type="entry name" value="Mito_OM_Translocase_MSP1"/>
</dbReference>
<dbReference type="EMBL" id="JAGRRH010000007">
    <property type="protein sequence ID" value="KAG7367169.1"/>
    <property type="molecule type" value="Genomic_DNA"/>
</dbReference>
<feature type="region of interest" description="Disordered" evidence="3">
    <location>
        <begin position="17"/>
        <end position="67"/>
    </location>
</feature>
<dbReference type="InterPro" id="IPR003959">
    <property type="entry name" value="ATPase_AAA_core"/>
</dbReference>
<keyword evidence="2" id="KW-0067">ATP-binding</keyword>
<reference evidence="6" key="2">
    <citation type="submission" date="2021-04" db="EMBL/GenBank/DDBJ databases">
        <authorList>
            <person name="Podell S."/>
        </authorList>
    </citation>
    <scope>NUCLEOTIDE SEQUENCE</scope>
    <source>
        <strain evidence="6">Hildebrandi</strain>
    </source>
</reference>
<dbReference type="Proteomes" id="UP000693970">
    <property type="component" value="Unassembled WGS sequence"/>
</dbReference>
<reference evidence="6" key="1">
    <citation type="journal article" date="2021" name="Sci. Rep.">
        <title>Diploid genomic architecture of Nitzschia inconspicua, an elite biomass production diatom.</title>
        <authorList>
            <person name="Oliver A."/>
            <person name="Podell S."/>
            <person name="Pinowska A."/>
            <person name="Traller J.C."/>
            <person name="Smith S.R."/>
            <person name="McClure R."/>
            <person name="Beliaev A."/>
            <person name="Bohutskyi P."/>
            <person name="Hill E.A."/>
            <person name="Rabines A."/>
            <person name="Zheng H."/>
            <person name="Allen L.Z."/>
            <person name="Kuo A."/>
            <person name="Grigoriev I.V."/>
            <person name="Allen A.E."/>
            <person name="Hazlebeck D."/>
            <person name="Allen E.E."/>
        </authorList>
    </citation>
    <scope>NUCLEOTIDE SEQUENCE</scope>
    <source>
        <strain evidence="6">Hildebrandi</strain>
    </source>
</reference>
<keyword evidence="4" id="KW-0732">Signal</keyword>
<feature type="signal peptide" evidence="4">
    <location>
        <begin position="1"/>
        <end position="18"/>
    </location>
</feature>
<dbReference type="Pfam" id="PF00004">
    <property type="entry name" value="AAA"/>
    <property type="match status" value="1"/>
</dbReference>
<gene>
    <name evidence="6" type="ORF">IV203_029839</name>
</gene>
<feature type="compositionally biased region" description="Low complexity" evidence="3">
    <location>
        <begin position="26"/>
        <end position="43"/>
    </location>
</feature>
<dbReference type="GO" id="GO:0016887">
    <property type="term" value="F:ATP hydrolysis activity"/>
    <property type="evidence" value="ECO:0007669"/>
    <property type="project" value="InterPro"/>
</dbReference>
<feature type="chain" id="PRO_5039904915" evidence="4">
    <location>
        <begin position="19"/>
        <end position="686"/>
    </location>
</feature>
<feature type="domain" description="AAA+ ATPase" evidence="5">
    <location>
        <begin position="342"/>
        <end position="491"/>
    </location>
</feature>
<sequence length="686" mass="76975">MRSQKLLLLATFCAASSAGRPGTGDSSSFPSMFSSSISRSPLSKPTRTTSQNDGFDHRRRRRRGPWYRSSREEGGIILAERSDEFSEPFKINASNENEDYFGNGGRLGSNKGVKSIEVYPFIFWKGLSSHLRRVAGRLPRLWSRVTADPNQFFDRLAAGAKFAVFAVIGVEIFLVVRDIFNEAMSDYRDSVSDEATSFRGLIHGYNNGPVLSAANVKKLLLWLQKPNKEARSPPPNDVSPAWVIPLAEDLRECKAFSLSDIQQILLRLTKAEALMLQSCLLSSESRVDFQDIGGLALVKETIAKWLVSALSTSNDTKPALLGSHEFNQVANPFQKIVSNKNGPRSICLWGPPGCGKSLLIRAIAKHSGLPTLVITPSMLQRKWYGESTERVRSFFKLVHSLGSCVVVMDEMDGLLMSRRDEDHEVTRELKTEWLQWWDGLAAETFSSPSSSVDRNANHNRVLFVAATNRPWDVDAAAWRRLGHRVYVGLPNSDDRLNLMEKWLKGLPHVPSQVLHFAAQATEGYPPSDIHNLLVWACQNGPIARKDTNLETEDIFKALQEVVPTQFSPQYVSQLRCFRSSHRRQGTLADTSFSSESDPLSLNPQNDANNPLFAHSTAHASPNEDGIMWQTPMGNFYQLQVPVDSSVFEAIQSFLRKDISDEEEYSWSDWDDFEDFDDDSDSEDYPL</sequence>
<name>A0A9K3Q3P3_9STRA</name>
<dbReference type="SMART" id="SM00382">
    <property type="entry name" value="AAA"/>
    <property type="match status" value="1"/>
</dbReference>
<dbReference type="GO" id="GO:0005524">
    <property type="term" value="F:ATP binding"/>
    <property type="evidence" value="ECO:0007669"/>
    <property type="project" value="UniProtKB-KW"/>
</dbReference>
<dbReference type="InterPro" id="IPR003593">
    <property type="entry name" value="AAA+_ATPase"/>
</dbReference>
<evidence type="ECO:0000256" key="1">
    <source>
        <dbReference type="ARBA" id="ARBA00022741"/>
    </source>
</evidence>
<evidence type="ECO:0000256" key="3">
    <source>
        <dbReference type="SAM" id="MobiDB-lite"/>
    </source>
</evidence>
<organism evidence="6 7">
    <name type="scientific">Nitzschia inconspicua</name>
    <dbReference type="NCBI Taxonomy" id="303405"/>
    <lineage>
        <taxon>Eukaryota</taxon>
        <taxon>Sar</taxon>
        <taxon>Stramenopiles</taxon>
        <taxon>Ochrophyta</taxon>
        <taxon>Bacillariophyta</taxon>
        <taxon>Bacillariophyceae</taxon>
        <taxon>Bacillariophycidae</taxon>
        <taxon>Bacillariales</taxon>
        <taxon>Bacillariaceae</taxon>
        <taxon>Nitzschia</taxon>
    </lineage>
</organism>
<evidence type="ECO:0000256" key="2">
    <source>
        <dbReference type="ARBA" id="ARBA00022840"/>
    </source>
</evidence>
<dbReference type="AlphaFoldDB" id="A0A9K3Q3P3"/>
<evidence type="ECO:0000259" key="5">
    <source>
        <dbReference type="SMART" id="SM00382"/>
    </source>
</evidence>
<feature type="region of interest" description="Disordered" evidence="3">
    <location>
        <begin position="660"/>
        <end position="686"/>
    </location>
</feature>